<dbReference type="RefSeq" id="XP_001948513.1">
    <property type="nucleotide sequence ID" value="XM_001948478.4"/>
</dbReference>
<dbReference type="KEGG" id="api:100167070"/>
<dbReference type="GeneID" id="100167070"/>
<feature type="compositionally biased region" description="Low complexity" evidence="6">
    <location>
        <begin position="207"/>
        <end position="227"/>
    </location>
</feature>
<feature type="domain" description="C2H2-type" evidence="7">
    <location>
        <begin position="402"/>
        <end position="429"/>
    </location>
</feature>
<name>A0A8R1W3N3_ACYPI</name>
<feature type="region of interest" description="Disordered" evidence="6">
    <location>
        <begin position="511"/>
        <end position="535"/>
    </location>
</feature>
<feature type="compositionally biased region" description="Low complexity" evidence="6">
    <location>
        <begin position="141"/>
        <end position="163"/>
    </location>
</feature>
<evidence type="ECO:0000256" key="6">
    <source>
        <dbReference type="SAM" id="MobiDB-lite"/>
    </source>
</evidence>
<proteinExistence type="inferred from homology"/>
<protein>
    <recommendedName>
        <fullName evidence="7">C2H2-type domain-containing protein</fullName>
    </recommendedName>
</protein>
<dbReference type="OrthoDB" id="10054079at2759"/>
<evidence type="ECO:0000256" key="5">
    <source>
        <dbReference type="PROSITE-ProRule" id="PRU00042"/>
    </source>
</evidence>
<comment type="similarity">
    <text evidence="1">Belongs to the Elbow/Noc family.</text>
</comment>
<dbReference type="Gene3D" id="3.30.160.60">
    <property type="entry name" value="Classic Zinc Finger"/>
    <property type="match status" value="1"/>
</dbReference>
<sequence length="535" mass="55474">MAIMDSNPESNQYQYIQDTSLASLDSKTSPLAMLVRTCSQIGADPPMAAAAKSKKPAAAAPVSATAAAADRPHSASPASAAVAYLGHGAAKHHRTNINNNYMEDTPKPAKLNFKPYENTVSTPTPHHHMQHAVQHHHHHPSPYGLHQLNSNHHNNNNNNNNNNNDDDSRPKSSSSEDNGNSAGHGKKRKSASPRDEYSGAHHKSSRRSSSSASSSETAAAASTASSAHDPSTNPIIRSGLEVMHGATAKAFCPPPPMPAHSPYKSHDPLAAFRHTYLPGAPWMPAAVSLAAAAAGKPSPSSDCKDPMCGGPASGCGQQQQHAAAAAALAFATQYHPMMAAAGACPAGCVQCDHQRYLSSLMAAASVPAFYAPVARPYTCSWVIPGGHMQSSSPATAATESANAASLCGKSFSTSDELLQHIRTHTSAGGSTVSAAACMAAGAAGPMSPTTAAAFSAYNSHLSRHLFHHPSAAAAYGKPPSMMPPSPYSAFNPTAAYCYPPPSAAAAAAAAYHHHHHQQQQLYSPRGDTSSATVSR</sequence>
<dbReference type="PANTHER" id="PTHR12522:SF4">
    <property type="entry name" value="ZINC FINGER PROTEIN ELBOW"/>
    <property type="match status" value="1"/>
</dbReference>
<dbReference type="Proteomes" id="UP000007819">
    <property type="component" value="Chromosome A1"/>
</dbReference>
<accession>A0A8R1W3N3</accession>
<dbReference type="InterPro" id="IPR051520">
    <property type="entry name" value="Elbow/Noc_ZnFinger"/>
</dbReference>
<dbReference type="EnsemblMetazoa" id="XM_001948478.5">
    <property type="protein sequence ID" value="XP_001948513.1"/>
    <property type="gene ID" value="LOC100167070"/>
</dbReference>
<keyword evidence="4" id="KW-0862">Zinc</keyword>
<dbReference type="GO" id="GO:0005634">
    <property type="term" value="C:nucleus"/>
    <property type="evidence" value="ECO:0007669"/>
    <property type="project" value="TreeGrafter"/>
</dbReference>
<evidence type="ECO:0000313" key="9">
    <source>
        <dbReference type="Proteomes" id="UP000007819"/>
    </source>
</evidence>
<dbReference type="InterPro" id="IPR013087">
    <property type="entry name" value="Znf_C2H2_type"/>
</dbReference>
<feature type="compositionally biased region" description="Basic residues" evidence="6">
    <location>
        <begin position="125"/>
        <end position="140"/>
    </location>
</feature>
<evidence type="ECO:0000259" key="7">
    <source>
        <dbReference type="PROSITE" id="PS50157"/>
    </source>
</evidence>
<feature type="compositionally biased region" description="Polar residues" evidence="6">
    <location>
        <begin position="171"/>
        <end position="181"/>
    </location>
</feature>
<evidence type="ECO:0000313" key="8">
    <source>
        <dbReference type="EnsemblMetazoa" id="XP_001948513.1"/>
    </source>
</evidence>
<keyword evidence="3 5" id="KW-0863">Zinc-finger</keyword>
<keyword evidence="2" id="KW-0479">Metal-binding</keyword>
<evidence type="ECO:0000256" key="1">
    <source>
        <dbReference type="ARBA" id="ARBA00010144"/>
    </source>
</evidence>
<feature type="region of interest" description="Disordered" evidence="6">
    <location>
        <begin position="97"/>
        <end position="235"/>
    </location>
</feature>
<dbReference type="PROSITE" id="PS50157">
    <property type="entry name" value="ZINC_FINGER_C2H2_2"/>
    <property type="match status" value="1"/>
</dbReference>
<reference evidence="9" key="1">
    <citation type="submission" date="2010-06" db="EMBL/GenBank/DDBJ databases">
        <authorList>
            <person name="Jiang H."/>
            <person name="Abraham K."/>
            <person name="Ali S."/>
            <person name="Alsbrooks S.L."/>
            <person name="Anim B.N."/>
            <person name="Anosike U.S."/>
            <person name="Attaway T."/>
            <person name="Bandaranaike D.P."/>
            <person name="Battles P.K."/>
            <person name="Bell S.N."/>
            <person name="Bell A.V."/>
            <person name="Beltran B."/>
            <person name="Bickham C."/>
            <person name="Bustamante Y."/>
            <person name="Caleb T."/>
            <person name="Canada A."/>
            <person name="Cardenas V."/>
            <person name="Carter K."/>
            <person name="Chacko J."/>
            <person name="Chandrabose M.N."/>
            <person name="Chavez D."/>
            <person name="Chavez A."/>
            <person name="Chen L."/>
            <person name="Chu H.-S."/>
            <person name="Claassen K.J."/>
            <person name="Cockrell R."/>
            <person name="Collins M."/>
            <person name="Cooper J.A."/>
            <person name="Cree A."/>
            <person name="Curry S.M."/>
            <person name="Da Y."/>
            <person name="Dao M.D."/>
            <person name="Das B."/>
            <person name="Davila M.-L."/>
            <person name="Davy-Carroll L."/>
            <person name="Denson S."/>
            <person name="Dinh H."/>
            <person name="Ebong V.E."/>
            <person name="Edwards J.R."/>
            <person name="Egan A."/>
            <person name="El-Daye J."/>
            <person name="Escobedo L."/>
            <person name="Fernandez S."/>
            <person name="Fernando P.R."/>
            <person name="Flagg N."/>
            <person name="Forbes L.D."/>
            <person name="Fowler R.G."/>
            <person name="Fu Q."/>
            <person name="Gabisi R.A."/>
            <person name="Ganer J."/>
            <person name="Garbino Pronczuk A."/>
            <person name="Garcia R.M."/>
            <person name="Garner T."/>
            <person name="Garrett T.E."/>
            <person name="Gonzalez D.A."/>
            <person name="Hamid H."/>
            <person name="Hawkins E.S."/>
            <person name="Hirani K."/>
            <person name="Hogues M.E."/>
            <person name="Hollins B."/>
            <person name="Hsiao C.-H."/>
            <person name="Jabil R."/>
            <person name="James M.L."/>
            <person name="Jhangiani S.N."/>
            <person name="Johnson B."/>
            <person name="Johnson Q."/>
            <person name="Joshi V."/>
            <person name="Kalu J.B."/>
            <person name="Kam C."/>
            <person name="Kashfia A."/>
            <person name="Keebler J."/>
            <person name="Kisamo H."/>
            <person name="Kovar C.L."/>
            <person name="Lago L.A."/>
            <person name="Lai C.-Y."/>
            <person name="Laidlaw J."/>
            <person name="Lara F."/>
            <person name="Le T.-K."/>
            <person name="Lee S.L."/>
            <person name="Legall F.H."/>
            <person name="Lemon S.J."/>
            <person name="Lewis L.R."/>
            <person name="Li B."/>
            <person name="Liu Y."/>
            <person name="Liu Y.-S."/>
            <person name="Lopez J."/>
            <person name="Lozado R.J."/>
            <person name="Lu J."/>
            <person name="Madu R.C."/>
            <person name="Maheshwari M."/>
            <person name="Maheshwari R."/>
            <person name="Malloy K."/>
            <person name="Martinez E."/>
            <person name="Mathew T."/>
            <person name="Mercado I.C."/>
            <person name="Mercado C."/>
            <person name="Meyer B."/>
            <person name="Montgomery K."/>
            <person name="Morgan M.B."/>
            <person name="Munidasa M."/>
            <person name="Nazareth L.V."/>
            <person name="Nelson J."/>
            <person name="Ng B.M."/>
            <person name="Nguyen N.B."/>
            <person name="Nguyen P.Q."/>
            <person name="Nguyen T."/>
            <person name="Obregon M."/>
            <person name="Okwuonu G.O."/>
            <person name="Onwere C.G."/>
            <person name="Orozco G."/>
            <person name="Parra A."/>
            <person name="Patel S."/>
            <person name="Patil S."/>
            <person name="Perez A."/>
            <person name="Perez Y."/>
            <person name="Pham C."/>
            <person name="Primus E.L."/>
            <person name="Pu L.-L."/>
            <person name="Puazo M."/>
            <person name="Qin X."/>
            <person name="Quiroz J.B."/>
            <person name="Reese J."/>
            <person name="Richards S."/>
            <person name="Rives C.M."/>
            <person name="Robberts R."/>
            <person name="Ruiz S.J."/>
            <person name="Ruiz M.J."/>
            <person name="Santibanez J."/>
            <person name="Schneider B.W."/>
            <person name="Sisson I."/>
            <person name="Smith M."/>
            <person name="Sodergren E."/>
            <person name="Song X.-Z."/>
            <person name="Song B.B."/>
            <person name="Summersgill H."/>
            <person name="Thelus R."/>
            <person name="Thornton R.D."/>
            <person name="Trejos Z.Y."/>
            <person name="Usmani K."/>
            <person name="Vattathil S."/>
            <person name="Villasana D."/>
            <person name="Walker D.L."/>
            <person name="Wang S."/>
            <person name="Wang K."/>
            <person name="White C.S."/>
            <person name="Williams A.C."/>
            <person name="Williamson J."/>
            <person name="Wilson K."/>
            <person name="Woghiren I.O."/>
            <person name="Woodworth J.R."/>
            <person name="Worley K.C."/>
            <person name="Wright R.A."/>
            <person name="Wu W."/>
            <person name="Young L."/>
            <person name="Zhang L."/>
            <person name="Zhang J."/>
            <person name="Zhu Y."/>
            <person name="Muzny D.M."/>
            <person name="Weinstock G."/>
            <person name="Gibbs R.A."/>
        </authorList>
    </citation>
    <scope>NUCLEOTIDE SEQUENCE [LARGE SCALE GENOMIC DNA]</scope>
    <source>
        <strain evidence="9">LSR1</strain>
    </source>
</reference>
<evidence type="ECO:0000256" key="2">
    <source>
        <dbReference type="ARBA" id="ARBA00022723"/>
    </source>
</evidence>
<dbReference type="GO" id="GO:0008270">
    <property type="term" value="F:zinc ion binding"/>
    <property type="evidence" value="ECO:0007669"/>
    <property type="project" value="UniProtKB-KW"/>
</dbReference>
<dbReference type="AlphaFoldDB" id="A0A8R1W3N3"/>
<feature type="compositionally biased region" description="Polar residues" evidence="6">
    <location>
        <begin position="526"/>
        <end position="535"/>
    </location>
</feature>
<keyword evidence="9" id="KW-1185">Reference proteome</keyword>
<dbReference type="GO" id="GO:0045892">
    <property type="term" value="P:negative regulation of DNA-templated transcription"/>
    <property type="evidence" value="ECO:0007669"/>
    <property type="project" value="TreeGrafter"/>
</dbReference>
<organism evidence="8 9">
    <name type="scientific">Acyrthosiphon pisum</name>
    <name type="common">Pea aphid</name>
    <dbReference type="NCBI Taxonomy" id="7029"/>
    <lineage>
        <taxon>Eukaryota</taxon>
        <taxon>Metazoa</taxon>
        <taxon>Ecdysozoa</taxon>
        <taxon>Arthropoda</taxon>
        <taxon>Hexapoda</taxon>
        <taxon>Insecta</taxon>
        <taxon>Pterygota</taxon>
        <taxon>Neoptera</taxon>
        <taxon>Paraneoptera</taxon>
        <taxon>Hemiptera</taxon>
        <taxon>Sternorrhyncha</taxon>
        <taxon>Aphidomorpha</taxon>
        <taxon>Aphidoidea</taxon>
        <taxon>Aphididae</taxon>
        <taxon>Macrosiphini</taxon>
        <taxon>Acyrthosiphon</taxon>
    </lineage>
</organism>
<evidence type="ECO:0000256" key="3">
    <source>
        <dbReference type="ARBA" id="ARBA00022771"/>
    </source>
</evidence>
<dbReference type="PANTHER" id="PTHR12522">
    <property type="entry name" value="ZINC-FINGER PROTEIN NOLZ1-RELATED"/>
    <property type="match status" value="1"/>
</dbReference>
<dbReference type="OMA" id="FSAYNSH"/>
<evidence type="ECO:0000256" key="4">
    <source>
        <dbReference type="ARBA" id="ARBA00022833"/>
    </source>
</evidence>
<reference evidence="8" key="2">
    <citation type="submission" date="2022-06" db="UniProtKB">
        <authorList>
            <consortium name="EnsemblMetazoa"/>
        </authorList>
    </citation>
    <scope>IDENTIFICATION</scope>
</reference>